<dbReference type="Pfam" id="PF13561">
    <property type="entry name" value="adh_short_C2"/>
    <property type="match status" value="1"/>
</dbReference>
<dbReference type="PRINTS" id="PR00081">
    <property type="entry name" value="GDHRDH"/>
</dbReference>
<feature type="domain" description="Ketoreductase" evidence="2">
    <location>
        <begin position="4"/>
        <end position="190"/>
    </location>
</feature>
<comment type="caution">
    <text evidence="3">The sequence shown here is derived from an EMBL/GenBank/DDBJ whole genome shotgun (WGS) entry which is preliminary data.</text>
</comment>
<dbReference type="PRINTS" id="PR00080">
    <property type="entry name" value="SDRFAMILY"/>
</dbReference>
<dbReference type="InterPro" id="IPR036291">
    <property type="entry name" value="NAD(P)-bd_dom_sf"/>
</dbReference>
<dbReference type="Gene3D" id="3.40.50.720">
    <property type="entry name" value="NAD(P)-binding Rossmann-like Domain"/>
    <property type="match status" value="1"/>
</dbReference>
<dbReference type="NCBIfam" id="NF004203">
    <property type="entry name" value="PRK05653.2-4"/>
    <property type="match status" value="1"/>
</dbReference>
<reference evidence="3 4" key="1">
    <citation type="submission" date="2019-03" db="EMBL/GenBank/DDBJ databases">
        <title>Genomic Encyclopedia of Type Strains, Phase IV (KMG-IV): sequencing the most valuable type-strain genomes for metagenomic binning, comparative biology and taxonomic classification.</title>
        <authorList>
            <person name="Goeker M."/>
        </authorList>
    </citation>
    <scope>NUCLEOTIDE SEQUENCE [LARGE SCALE GENOMIC DNA]</scope>
    <source>
        <strain evidence="3 4">DSM 18401</strain>
    </source>
</reference>
<keyword evidence="4" id="KW-1185">Reference proteome</keyword>
<dbReference type="GO" id="GO:0030497">
    <property type="term" value="P:fatty acid elongation"/>
    <property type="evidence" value="ECO:0007669"/>
    <property type="project" value="TreeGrafter"/>
</dbReference>
<dbReference type="GO" id="GO:0016616">
    <property type="term" value="F:oxidoreductase activity, acting on the CH-OH group of donors, NAD or NADP as acceptor"/>
    <property type="evidence" value="ECO:0007669"/>
    <property type="project" value="UniProtKB-ARBA"/>
</dbReference>
<accession>A0A4R2BWS9</accession>
<organism evidence="3 4">
    <name type="scientific">Shinella granuli</name>
    <dbReference type="NCBI Taxonomy" id="323621"/>
    <lineage>
        <taxon>Bacteria</taxon>
        <taxon>Pseudomonadati</taxon>
        <taxon>Pseudomonadota</taxon>
        <taxon>Alphaproteobacteria</taxon>
        <taxon>Hyphomicrobiales</taxon>
        <taxon>Rhizobiaceae</taxon>
        <taxon>Shinella</taxon>
    </lineage>
</organism>
<evidence type="ECO:0000313" key="4">
    <source>
        <dbReference type="Proteomes" id="UP000295351"/>
    </source>
</evidence>
<dbReference type="PANTHER" id="PTHR42760">
    <property type="entry name" value="SHORT-CHAIN DEHYDROGENASES/REDUCTASES FAMILY MEMBER"/>
    <property type="match status" value="1"/>
</dbReference>
<proteinExistence type="inferred from homology"/>
<dbReference type="SMART" id="SM00822">
    <property type="entry name" value="PKS_KR"/>
    <property type="match status" value="1"/>
</dbReference>
<dbReference type="InterPro" id="IPR057326">
    <property type="entry name" value="KR_dom"/>
</dbReference>
<dbReference type="FunFam" id="3.40.50.720:FF:000084">
    <property type="entry name" value="Short-chain dehydrogenase reductase"/>
    <property type="match status" value="1"/>
</dbReference>
<dbReference type="PANTHER" id="PTHR42760:SF40">
    <property type="entry name" value="3-OXOACYL-[ACYL-CARRIER-PROTEIN] REDUCTASE, CHLOROPLASTIC"/>
    <property type="match status" value="1"/>
</dbReference>
<dbReference type="InterPro" id="IPR002347">
    <property type="entry name" value="SDR_fam"/>
</dbReference>
<sequence>MGAPVTVITGAGSGIGRATAELLAATGHRLVLFDRDEDGLSETRAALMADAEAIAIAGDVSDESDVGGIVQRTQDHFGRLDAVVANAGINGVWAPIEDLMPSEWDETICINLRGTYLTLHTAVPLLKRAGGGTIVIVSSINGVRTFTNPGATAYGASKAAQVAMAQQLALELGKHRIRVNVVCPGAIDTNIVAGSEIRNRAETEVPVIWPQGSIPLTDGTPGQAIDAAKVIRFLLSAEASHMTGCPVFVDGGQGLLR</sequence>
<dbReference type="RefSeq" id="WP_133037055.1">
    <property type="nucleotide sequence ID" value="NZ_BAABEI010000003.1"/>
</dbReference>
<dbReference type="Proteomes" id="UP000295351">
    <property type="component" value="Unassembled WGS sequence"/>
</dbReference>
<dbReference type="CDD" id="cd05233">
    <property type="entry name" value="SDR_c"/>
    <property type="match status" value="1"/>
</dbReference>
<name>A0A4R2BWS9_SHIGR</name>
<gene>
    <name evidence="3" type="ORF">EV665_14712</name>
</gene>
<evidence type="ECO:0000259" key="2">
    <source>
        <dbReference type="SMART" id="SM00822"/>
    </source>
</evidence>
<protein>
    <submittedName>
        <fullName evidence="3">NAD(P)-dependent dehydrogenase (Short-subunit alcohol dehydrogenase family)</fullName>
    </submittedName>
</protein>
<comment type="similarity">
    <text evidence="1">Belongs to the short-chain dehydrogenases/reductases (SDR) family.</text>
</comment>
<evidence type="ECO:0000256" key="1">
    <source>
        <dbReference type="ARBA" id="ARBA00006484"/>
    </source>
</evidence>
<dbReference type="EMBL" id="SLVX01000047">
    <property type="protein sequence ID" value="TCN32328.1"/>
    <property type="molecule type" value="Genomic_DNA"/>
</dbReference>
<evidence type="ECO:0000313" key="3">
    <source>
        <dbReference type="EMBL" id="TCN32328.1"/>
    </source>
</evidence>
<dbReference type="SUPFAM" id="SSF51735">
    <property type="entry name" value="NAD(P)-binding Rossmann-fold domains"/>
    <property type="match status" value="1"/>
</dbReference>
<dbReference type="AlphaFoldDB" id="A0A4R2BWS9"/>